<feature type="non-terminal residue" evidence="1">
    <location>
        <position position="1"/>
    </location>
</feature>
<accession>A0A0C9XQN4</accession>
<organism evidence="1 2">
    <name type="scientific">Laccaria amethystina LaAM-08-1</name>
    <dbReference type="NCBI Taxonomy" id="1095629"/>
    <lineage>
        <taxon>Eukaryota</taxon>
        <taxon>Fungi</taxon>
        <taxon>Dikarya</taxon>
        <taxon>Basidiomycota</taxon>
        <taxon>Agaricomycotina</taxon>
        <taxon>Agaricomycetes</taxon>
        <taxon>Agaricomycetidae</taxon>
        <taxon>Agaricales</taxon>
        <taxon>Agaricineae</taxon>
        <taxon>Hydnangiaceae</taxon>
        <taxon>Laccaria</taxon>
    </lineage>
</organism>
<protein>
    <submittedName>
        <fullName evidence="1">Uncharacterized protein</fullName>
    </submittedName>
</protein>
<sequence>LLILKLKKEITVSNVDNTPNKNGPIGFHTQLLMIIDGKTPSVPFLISNLRKITVLWLKFVNPEVDWAKRHTTKMQPQDIQEPIPVIPEEDQPNKVDNTEIPIRANTSISQRLAHEAEMNKKKSCKDLVPKSVFQKNCIRMIP</sequence>
<dbReference type="EMBL" id="KN838635">
    <property type="protein sequence ID" value="KIJ99971.1"/>
    <property type="molecule type" value="Genomic_DNA"/>
</dbReference>
<proteinExistence type="predicted"/>
<keyword evidence="2" id="KW-1185">Reference proteome</keyword>
<dbReference type="OrthoDB" id="3267566at2759"/>
<evidence type="ECO:0000313" key="2">
    <source>
        <dbReference type="Proteomes" id="UP000054477"/>
    </source>
</evidence>
<gene>
    <name evidence="1" type="ORF">K443DRAFT_101262</name>
</gene>
<dbReference type="AlphaFoldDB" id="A0A0C9XQN4"/>
<reference evidence="1 2" key="1">
    <citation type="submission" date="2014-04" db="EMBL/GenBank/DDBJ databases">
        <authorList>
            <consortium name="DOE Joint Genome Institute"/>
            <person name="Kuo A."/>
            <person name="Kohler A."/>
            <person name="Nagy L.G."/>
            <person name="Floudas D."/>
            <person name="Copeland A."/>
            <person name="Barry K.W."/>
            <person name="Cichocki N."/>
            <person name="Veneault-Fourrey C."/>
            <person name="LaButti K."/>
            <person name="Lindquist E.A."/>
            <person name="Lipzen A."/>
            <person name="Lundell T."/>
            <person name="Morin E."/>
            <person name="Murat C."/>
            <person name="Sun H."/>
            <person name="Tunlid A."/>
            <person name="Henrissat B."/>
            <person name="Grigoriev I.V."/>
            <person name="Hibbett D.S."/>
            <person name="Martin F."/>
            <person name="Nordberg H.P."/>
            <person name="Cantor M.N."/>
            <person name="Hua S.X."/>
        </authorList>
    </citation>
    <scope>NUCLEOTIDE SEQUENCE [LARGE SCALE GENOMIC DNA]</scope>
    <source>
        <strain evidence="1 2">LaAM-08-1</strain>
    </source>
</reference>
<name>A0A0C9XQN4_9AGAR</name>
<reference evidence="2" key="2">
    <citation type="submission" date="2015-01" db="EMBL/GenBank/DDBJ databases">
        <title>Evolutionary Origins and Diversification of the Mycorrhizal Mutualists.</title>
        <authorList>
            <consortium name="DOE Joint Genome Institute"/>
            <consortium name="Mycorrhizal Genomics Consortium"/>
            <person name="Kohler A."/>
            <person name="Kuo A."/>
            <person name="Nagy L.G."/>
            <person name="Floudas D."/>
            <person name="Copeland A."/>
            <person name="Barry K.W."/>
            <person name="Cichocki N."/>
            <person name="Veneault-Fourrey C."/>
            <person name="LaButti K."/>
            <person name="Lindquist E.A."/>
            <person name="Lipzen A."/>
            <person name="Lundell T."/>
            <person name="Morin E."/>
            <person name="Murat C."/>
            <person name="Riley R."/>
            <person name="Ohm R."/>
            <person name="Sun H."/>
            <person name="Tunlid A."/>
            <person name="Henrissat B."/>
            <person name="Grigoriev I.V."/>
            <person name="Hibbett D.S."/>
            <person name="Martin F."/>
        </authorList>
    </citation>
    <scope>NUCLEOTIDE SEQUENCE [LARGE SCALE GENOMIC DNA]</scope>
    <source>
        <strain evidence="2">LaAM-08-1</strain>
    </source>
</reference>
<evidence type="ECO:0000313" key="1">
    <source>
        <dbReference type="EMBL" id="KIJ99971.1"/>
    </source>
</evidence>
<dbReference type="Proteomes" id="UP000054477">
    <property type="component" value="Unassembled WGS sequence"/>
</dbReference>
<dbReference type="HOGENOM" id="CLU_1820397_0_0_1"/>